<dbReference type="Proteomes" id="UP000236333">
    <property type="component" value="Unassembled WGS sequence"/>
</dbReference>
<dbReference type="AlphaFoldDB" id="A0A2J8A5N1"/>
<organism evidence="4 5">
    <name type="scientific">Tetrabaena socialis</name>
    <dbReference type="NCBI Taxonomy" id="47790"/>
    <lineage>
        <taxon>Eukaryota</taxon>
        <taxon>Viridiplantae</taxon>
        <taxon>Chlorophyta</taxon>
        <taxon>core chlorophytes</taxon>
        <taxon>Chlorophyceae</taxon>
        <taxon>CS clade</taxon>
        <taxon>Chlamydomonadales</taxon>
        <taxon>Tetrabaenaceae</taxon>
        <taxon>Tetrabaena</taxon>
    </lineage>
</organism>
<feature type="domain" description="Glycosyl transferase CAP10" evidence="3">
    <location>
        <begin position="134"/>
        <end position="348"/>
    </location>
</feature>
<keyword evidence="2" id="KW-0808">Transferase</keyword>
<protein>
    <submittedName>
        <fullName evidence="4">KDEL motif-containing protein 1</fullName>
    </submittedName>
</protein>
<dbReference type="EMBL" id="PGGS01000160">
    <property type="protein sequence ID" value="PNH07818.1"/>
    <property type="molecule type" value="Genomic_DNA"/>
</dbReference>
<reference evidence="4 5" key="1">
    <citation type="journal article" date="2017" name="Mol. Biol. Evol.">
        <title>The 4-celled Tetrabaena socialis nuclear genome reveals the essential components for genetic control of cell number at the origin of multicellularity in the volvocine lineage.</title>
        <authorList>
            <person name="Featherston J."/>
            <person name="Arakaki Y."/>
            <person name="Hanschen E.R."/>
            <person name="Ferris P.J."/>
            <person name="Michod R.E."/>
            <person name="Olson B.J.S.C."/>
            <person name="Nozaki H."/>
            <person name="Durand P.M."/>
        </authorList>
    </citation>
    <scope>NUCLEOTIDE SEQUENCE [LARGE SCALE GENOMIC DNA]</scope>
    <source>
        <strain evidence="4 5">NIES-571</strain>
    </source>
</reference>
<comment type="similarity">
    <text evidence="1">Belongs to the glycosyltransferase 90 family.</text>
</comment>
<comment type="caution">
    <text evidence="4">The sequence shown here is derived from an EMBL/GenBank/DDBJ whole genome shotgun (WGS) entry which is preliminary data.</text>
</comment>
<keyword evidence="5" id="KW-1185">Reference proteome</keyword>
<name>A0A2J8A5N1_9CHLO</name>
<dbReference type="PANTHER" id="PTHR12203:SF35">
    <property type="entry name" value="PROTEIN O-GLUCOSYLTRANSFERASE 1"/>
    <property type="match status" value="1"/>
</dbReference>
<dbReference type="PANTHER" id="PTHR12203">
    <property type="entry name" value="KDEL LYS-ASP-GLU-LEU CONTAINING - RELATED"/>
    <property type="match status" value="1"/>
</dbReference>
<dbReference type="InterPro" id="IPR006598">
    <property type="entry name" value="CAP10"/>
</dbReference>
<dbReference type="OrthoDB" id="202415at2759"/>
<evidence type="ECO:0000313" key="5">
    <source>
        <dbReference type="Proteomes" id="UP000236333"/>
    </source>
</evidence>
<evidence type="ECO:0000256" key="1">
    <source>
        <dbReference type="ARBA" id="ARBA00010118"/>
    </source>
</evidence>
<dbReference type="Pfam" id="PF05686">
    <property type="entry name" value="Glyco_transf_90"/>
    <property type="match status" value="1"/>
</dbReference>
<proteinExistence type="inferred from homology"/>
<dbReference type="GO" id="GO:0016740">
    <property type="term" value="F:transferase activity"/>
    <property type="evidence" value="ECO:0007669"/>
    <property type="project" value="UniProtKB-KW"/>
</dbReference>
<gene>
    <name evidence="4" type="ORF">TSOC_005704</name>
</gene>
<dbReference type="SMART" id="SM00672">
    <property type="entry name" value="CAP10"/>
    <property type="match status" value="1"/>
</dbReference>
<evidence type="ECO:0000313" key="4">
    <source>
        <dbReference type="EMBL" id="PNH07818.1"/>
    </source>
</evidence>
<evidence type="ECO:0000259" key="3">
    <source>
        <dbReference type="SMART" id="SM00672"/>
    </source>
</evidence>
<dbReference type="InterPro" id="IPR051091">
    <property type="entry name" value="O-Glucosyltr/Glycosyltrsf_90"/>
</dbReference>
<evidence type="ECO:0000256" key="2">
    <source>
        <dbReference type="ARBA" id="ARBA00022679"/>
    </source>
</evidence>
<sequence length="431" mass="48267">MVSGCLGFAGAAMLGSGAKLAAAKARIMQSASRFANTAPQVCPPRVNKDMRLWKRTGITEEHINRMFSMCSPGINSTVHPNCHVDDGFFERLSPRFLVSGGNVYLTHLPAKSITGHPDVIGFMLELYELSRLYQLPDMEIGYYAQDEAMLGQDVALAFGQPDWGVGKVQGAEGPLPLVVFSKKDINVGLTVGCYSSIRCTSDFDAMYPRMEAGGLLHPVRGRLCMYGGRAAAALVNGGAGYLVSTDGWSISPKLERYMLMGATVLKSKSDRISWFYDALKPWVHYVPFMEENSTDIIQMVEWLRTHDAEAEQMAKAAVELAVTLLHKDSRMCYLFSLFSEFSKHFRYKPTCDKRKMCVPLVEEIKWLAKHRPDACKYTELLYRFANHDPLSVGFTMDLTPFHEDPRFYPWPDGVRGNAEEPDYKKGMYGPK</sequence>
<accession>A0A2J8A5N1</accession>